<organism evidence="1 2">
    <name type="scientific">Fusarium langsethiae</name>
    <dbReference type="NCBI Taxonomy" id="179993"/>
    <lineage>
        <taxon>Eukaryota</taxon>
        <taxon>Fungi</taxon>
        <taxon>Dikarya</taxon>
        <taxon>Ascomycota</taxon>
        <taxon>Pezizomycotina</taxon>
        <taxon>Sordariomycetes</taxon>
        <taxon>Hypocreomycetidae</taxon>
        <taxon>Hypocreales</taxon>
        <taxon>Nectriaceae</taxon>
        <taxon>Fusarium</taxon>
    </lineage>
</organism>
<comment type="caution">
    <text evidence="1">The sequence shown here is derived from an EMBL/GenBank/DDBJ whole genome shotgun (WGS) entry which is preliminary data.</text>
</comment>
<keyword evidence="2" id="KW-1185">Reference proteome</keyword>
<dbReference type="EMBL" id="JXCE01000330">
    <property type="protein sequence ID" value="KPA38000.1"/>
    <property type="molecule type" value="Genomic_DNA"/>
</dbReference>
<accession>A0A0M9ERA6</accession>
<protein>
    <submittedName>
        <fullName evidence="1">Uncharacterized protein</fullName>
    </submittedName>
</protein>
<proteinExistence type="predicted"/>
<gene>
    <name evidence="1" type="ORF">FLAG1_09171</name>
</gene>
<dbReference type="Proteomes" id="UP000037904">
    <property type="component" value="Unassembled WGS sequence"/>
</dbReference>
<sequence>MLSSNVIRAYALFVAPVNANPCRPTTTSLATTEITSAATVIDSTADFSSKVVESATETGMTDFPATTSVVVEEPTTTTAAAGTVVPPCHTTADCGFNAFELCFEGLLDLCICLADFYSRVD</sequence>
<evidence type="ECO:0000313" key="1">
    <source>
        <dbReference type="EMBL" id="KPA38000.1"/>
    </source>
</evidence>
<evidence type="ECO:0000313" key="2">
    <source>
        <dbReference type="Proteomes" id="UP000037904"/>
    </source>
</evidence>
<dbReference type="AlphaFoldDB" id="A0A0M9ERA6"/>
<name>A0A0M9ERA6_FUSLA</name>
<reference evidence="1 2" key="1">
    <citation type="submission" date="2015-04" db="EMBL/GenBank/DDBJ databases">
        <title>The draft genome sequence of Fusarium langsethiae, a T-2/HT-2 mycotoxin producer.</title>
        <authorList>
            <person name="Lysoe E."/>
            <person name="Divon H.H."/>
            <person name="Terzi V."/>
            <person name="Orru L."/>
            <person name="Lamontanara A."/>
            <person name="Kolseth A.-K."/>
            <person name="Frandsen R.J."/>
            <person name="Nielsen K."/>
            <person name="Thrane U."/>
        </authorList>
    </citation>
    <scope>NUCLEOTIDE SEQUENCE [LARGE SCALE GENOMIC DNA]</scope>
    <source>
        <strain evidence="1 2">Fl201059</strain>
    </source>
</reference>